<name>A0ABY4HII6_9FLAO</name>
<proteinExistence type="predicted"/>
<feature type="transmembrane region" description="Helical" evidence="1">
    <location>
        <begin position="9"/>
        <end position="28"/>
    </location>
</feature>
<gene>
    <name evidence="2" type="ORF">LXD69_11355</name>
</gene>
<feature type="transmembrane region" description="Helical" evidence="1">
    <location>
        <begin position="40"/>
        <end position="68"/>
    </location>
</feature>
<evidence type="ECO:0000313" key="2">
    <source>
        <dbReference type="EMBL" id="UOX32640.1"/>
    </source>
</evidence>
<reference evidence="2" key="2">
    <citation type="submission" date="2022-04" db="EMBL/GenBank/DDBJ databases">
        <title>Complete Genome Sequence of Flavobacterium sediminilitoris YSM-43, Isolated from a Tidal Sediment.</title>
        <authorList>
            <person name="Lee P.A."/>
        </authorList>
    </citation>
    <scope>NUCLEOTIDE SEQUENCE</scope>
    <source>
        <strain evidence="2">YSM-43</strain>
    </source>
</reference>
<dbReference type="RefSeq" id="WP_246915481.1">
    <property type="nucleotide sequence ID" value="NZ_CP090145.1"/>
</dbReference>
<keyword evidence="1" id="KW-0472">Membrane</keyword>
<evidence type="ECO:0000313" key="3">
    <source>
        <dbReference type="Proteomes" id="UP000830454"/>
    </source>
</evidence>
<evidence type="ECO:0008006" key="4">
    <source>
        <dbReference type="Google" id="ProtNLM"/>
    </source>
</evidence>
<keyword evidence="1" id="KW-0812">Transmembrane</keyword>
<feature type="transmembrane region" description="Helical" evidence="1">
    <location>
        <begin position="89"/>
        <end position="116"/>
    </location>
</feature>
<organism evidence="2 3">
    <name type="scientific">Flavobacterium sediminilitoris</name>
    <dbReference type="NCBI Taxonomy" id="2024526"/>
    <lineage>
        <taxon>Bacteria</taxon>
        <taxon>Pseudomonadati</taxon>
        <taxon>Bacteroidota</taxon>
        <taxon>Flavobacteriia</taxon>
        <taxon>Flavobacteriales</taxon>
        <taxon>Flavobacteriaceae</taxon>
        <taxon>Flavobacterium</taxon>
    </lineage>
</organism>
<keyword evidence="1" id="KW-1133">Transmembrane helix</keyword>
<accession>A0ABY4HII6</accession>
<dbReference type="Proteomes" id="UP000830454">
    <property type="component" value="Chromosome"/>
</dbReference>
<dbReference type="EMBL" id="CP090145">
    <property type="protein sequence ID" value="UOX32640.1"/>
    <property type="molecule type" value="Genomic_DNA"/>
</dbReference>
<sequence length="166" mass="19080">MTKKDFFRLLIKVFGLYNLVTVLFYFVPQVFSTYLYGFDLSYFLMVLGSLLLIIALFLFSVFNTDLIIKILKLDKNFDDDKIIFGNLNSYSIILISVSMISLLLIANSLPSFLFSILNIFKKEVSTYVIANNEIDYLALITDGLSIVLGYLFLTNNKRIAKFLDKN</sequence>
<protein>
    <recommendedName>
        <fullName evidence="4">DUF2975 domain-containing protein</fullName>
    </recommendedName>
</protein>
<keyword evidence="3" id="KW-1185">Reference proteome</keyword>
<reference evidence="2" key="1">
    <citation type="submission" date="2021-12" db="EMBL/GenBank/DDBJ databases">
        <authorList>
            <person name="Cha I.-T."/>
            <person name="Lee K.-E."/>
            <person name="Park S.-J."/>
        </authorList>
    </citation>
    <scope>NUCLEOTIDE SEQUENCE</scope>
    <source>
        <strain evidence="2">YSM-43</strain>
    </source>
</reference>
<feature type="transmembrane region" description="Helical" evidence="1">
    <location>
        <begin position="136"/>
        <end position="153"/>
    </location>
</feature>
<evidence type="ECO:0000256" key="1">
    <source>
        <dbReference type="SAM" id="Phobius"/>
    </source>
</evidence>